<name>A0AA42CXD7_9GAMM</name>
<evidence type="ECO:0000313" key="3">
    <source>
        <dbReference type="EMBL" id="MCX2523760.1"/>
    </source>
</evidence>
<dbReference type="InterPro" id="IPR003509">
    <property type="entry name" value="UPF0102_YraN-like"/>
</dbReference>
<organism evidence="3 4">
    <name type="scientific">Larsenimonas rhizosphaerae</name>
    <dbReference type="NCBI Taxonomy" id="2944682"/>
    <lineage>
        <taxon>Bacteria</taxon>
        <taxon>Pseudomonadati</taxon>
        <taxon>Pseudomonadota</taxon>
        <taxon>Gammaproteobacteria</taxon>
        <taxon>Oceanospirillales</taxon>
        <taxon>Halomonadaceae</taxon>
        <taxon>Larsenimonas</taxon>
    </lineage>
</organism>
<dbReference type="InterPro" id="IPR011335">
    <property type="entry name" value="Restrct_endonuc-II-like"/>
</dbReference>
<protein>
    <recommendedName>
        <fullName evidence="2">UPF0102 protein OQ287_05870</fullName>
    </recommendedName>
</protein>
<dbReference type="Gene3D" id="3.40.1350.10">
    <property type="match status" value="1"/>
</dbReference>
<reference evidence="3" key="1">
    <citation type="submission" date="2022-11" db="EMBL/GenBank/DDBJ databases">
        <title>Larsenimonas rhizosphaerae sp. nov., isolated from a tidal mudflat.</title>
        <authorList>
            <person name="Lee S.D."/>
            <person name="Kim I.S."/>
        </authorList>
    </citation>
    <scope>NUCLEOTIDE SEQUENCE</scope>
    <source>
        <strain evidence="3">GH2-1</strain>
    </source>
</reference>
<dbReference type="InterPro" id="IPR011856">
    <property type="entry name" value="tRNA_endonuc-like_dom_sf"/>
</dbReference>
<evidence type="ECO:0000313" key="4">
    <source>
        <dbReference type="Proteomes" id="UP001165678"/>
    </source>
</evidence>
<dbReference type="SUPFAM" id="SSF52980">
    <property type="entry name" value="Restriction endonuclease-like"/>
    <property type="match status" value="1"/>
</dbReference>
<dbReference type="PANTHER" id="PTHR34039">
    <property type="entry name" value="UPF0102 PROTEIN YRAN"/>
    <property type="match status" value="1"/>
</dbReference>
<dbReference type="NCBIfam" id="NF009150">
    <property type="entry name" value="PRK12497.1-3"/>
    <property type="match status" value="1"/>
</dbReference>
<dbReference type="NCBIfam" id="TIGR00252">
    <property type="entry name" value="YraN family protein"/>
    <property type="match status" value="1"/>
</dbReference>
<evidence type="ECO:0000256" key="1">
    <source>
        <dbReference type="ARBA" id="ARBA00006738"/>
    </source>
</evidence>
<dbReference type="GO" id="GO:0003676">
    <property type="term" value="F:nucleic acid binding"/>
    <property type="evidence" value="ECO:0007669"/>
    <property type="project" value="InterPro"/>
</dbReference>
<evidence type="ECO:0000256" key="2">
    <source>
        <dbReference type="HAMAP-Rule" id="MF_00048"/>
    </source>
</evidence>
<comment type="similarity">
    <text evidence="1 2">Belongs to the UPF0102 family.</text>
</comment>
<dbReference type="Pfam" id="PF02021">
    <property type="entry name" value="UPF0102"/>
    <property type="match status" value="1"/>
</dbReference>
<keyword evidence="4" id="KW-1185">Reference proteome</keyword>
<dbReference type="AlphaFoldDB" id="A0AA42CXD7"/>
<proteinExistence type="inferred from homology"/>
<comment type="caution">
    <text evidence="3">The sequence shown here is derived from an EMBL/GenBank/DDBJ whole genome shotgun (WGS) entry which is preliminary data.</text>
</comment>
<dbReference type="EMBL" id="JAPIVE010000001">
    <property type="protein sequence ID" value="MCX2523760.1"/>
    <property type="molecule type" value="Genomic_DNA"/>
</dbReference>
<dbReference type="PANTHER" id="PTHR34039:SF1">
    <property type="entry name" value="UPF0102 PROTEIN YRAN"/>
    <property type="match status" value="1"/>
</dbReference>
<dbReference type="CDD" id="cd20736">
    <property type="entry name" value="PoNe_Nuclease"/>
    <property type="match status" value="1"/>
</dbReference>
<gene>
    <name evidence="3" type="ORF">OQ287_05870</name>
</gene>
<dbReference type="HAMAP" id="MF_00048">
    <property type="entry name" value="UPF0102"/>
    <property type="match status" value="1"/>
</dbReference>
<dbReference type="Proteomes" id="UP001165678">
    <property type="component" value="Unassembled WGS sequence"/>
</dbReference>
<sequence>MWTKASNTRARGGRMETLAARWLQARGLQLVARNLTFPGGELDLIMREDDTLVFVEVRYRKSSAHGSALESITPAKQQRLIRAATRYLQKFPQPASRFDVVALDGDEAAPDIQWIRHAFDAF</sequence>
<dbReference type="RefSeq" id="WP_265895820.1">
    <property type="nucleotide sequence ID" value="NZ_JAPIVE010000001.1"/>
</dbReference>
<accession>A0AA42CXD7</accession>